<dbReference type="RefSeq" id="WP_388233414.1">
    <property type="nucleotide sequence ID" value="NZ_JBHVZQ010000003.1"/>
</dbReference>
<protein>
    <submittedName>
        <fullName evidence="2">Uncharacterized protein</fullName>
    </submittedName>
</protein>
<dbReference type="EMBL" id="JBHVZQ010000003">
    <property type="protein sequence ID" value="MFF1272903.1"/>
    <property type="molecule type" value="Genomic_DNA"/>
</dbReference>
<feature type="compositionally biased region" description="Basic and acidic residues" evidence="1">
    <location>
        <begin position="37"/>
        <end position="46"/>
    </location>
</feature>
<feature type="region of interest" description="Disordered" evidence="1">
    <location>
        <begin position="37"/>
        <end position="59"/>
    </location>
</feature>
<evidence type="ECO:0000313" key="3">
    <source>
        <dbReference type="Proteomes" id="UP001601627"/>
    </source>
</evidence>
<comment type="caution">
    <text evidence="2">The sequence shown here is derived from an EMBL/GenBank/DDBJ whole genome shotgun (WGS) entry which is preliminary data.</text>
</comment>
<proteinExistence type="predicted"/>
<name>A0ABW6Q138_9ACTN</name>
<gene>
    <name evidence="2" type="ORF">ACFVZC_05765</name>
</gene>
<dbReference type="Proteomes" id="UP001601627">
    <property type="component" value="Unassembled WGS sequence"/>
</dbReference>
<feature type="region of interest" description="Disordered" evidence="1">
    <location>
        <begin position="1"/>
        <end position="24"/>
    </location>
</feature>
<organism evidence="2 3">
    <name type="scientific">Streptomyces marokkonensis</name>
    <dbReference type="NCBI Taxonomy" id="324855"/>
    <lineage>
        <taxon>Bacteria</taxon>
        <taxon>Bacillati</taxon>
        <taxon>Actinomycetota</taxon>
        <taxon>Actinomycetes</taxon>
        <taxon>Kitasatosporales</taxon>
        <taxon>Streptomycetaceae</taxon>
        <taxon>Streptomyces</taxon>
    </lineage>
</organism>
<keyword evidence="3" id="KW-1185">Reference proteome</keyword>
<sequence>MDGEELAERLTYNGSGAPATGARFDVIRDPEGVVPMERADDVDAAGRLDGLSPDSWRGR</sequence>
<evidence type="ECO:0000256" key="1">
    <source>
        <dbReference type="SAM" id="MobiDB-lite"/>
    </source>
</evidence>
<accession>A0ABW6Q138</accession>
<evidence type="ECO:0000313" key="2">
    <source>
        <dbReference type="EMBL" id="MFF1272903.1"/>
    </source>
</evidence>
<reference evidence="2 3" key="1">
    <citation type="submission" date="2024-09" db="EMBL/GenBank/DDBJ databases">
        <title>The Natural Products Discovery Center: Release of the First 8490 Sequenced Strains for Exploring Actinobacteria Biosynthetic Diversity.</title>
        <authorList>
            <person name="Kalkreuter E."/>
            <person name="Kautsar S.A."/>
            <person name="Yang D."/>
            <person name="Bader C.D."/>
            <person name="Teijaro C.N."/>
            <person name="Fluegel L."/>
            <person name="Davis C.M."/>
            <person name="Simpson J.R."/>
            <person name="Lauterbach L."/>
            <person name="Steele A.D."/>
            <person name="Gui C."/>
            <person name="Meng S."/>
            <person name="Li G."/>
            <person name="Viehrig K."/>
            <person name="Ye F."/>
            <person name="Su P."/>
            <person name="Kiefer A.F."/>
            <person name="Nichols A."/>
            <person name="Cepeda A.J."/>
            <person name="Yan W."/>
            <person name="Fan B."/>
            <person name="Jiang Y."/>
            <person name="Adhikari A."/>
            <person name="Zheng C.-J."/>
            <person name="Schuster L."/>
            <person name="Cowan T.M."/>
            <person name="Smanski M.J."/>
            <person name="Chevrette M.G."/>
            <person name="De Carvalho L.P.S."/>
            <person name="Shen B."/>
        </authorList>
    </citation>
    <scope>NUCLEOTIDE SEQUENCE [LARGE SCALE GENOMIC DNA]</scope>
    <source>
        <strain evidence="2 3">NPDC058328</strain>
    </source>
</reference>